<dbReference type="EMBL" id="HE575324">
    <property type="protein sequence ID" value="CCC95192.1"/>
    <property type="molecule type" value="Genomic_DNA"/>
</dbReference>
<evidence type="ECO:0000313" key="2">
    <source>
        <dbReference type="EMBL" id="CCC95192.1"/>
    </source>
</evidence>
<sequence>MFCFRHLLYSAYYIFLVLTRTTPVLSLYHCYADVFSVVDLLGRTSFSFFITAISFLSLHIDFRSYIQPKGKKNIHIHAHTYVFSEHTKCASVNIKLRLCVFPFLFLLLLLYVTFFVSFFLCCSSFINV</sequence>
<protein>
    <submittedName>
        <fullName evidence="2">Uncharacterized protein</fullName>
    </submittedName>
</protein>
<dbReference type="AlphaFoldDB" id="G0V0M1"/>
<name>G0V0M1_TRYCI</name>
<gene>
    <name evidence="2" type="ORF">TCIL3000_11_6150</name>
</gene>
<keyword evidence="1" id="KW-0812">Transmembrane</keyword>
<feature type="transmembrane region" description="Helical" evidence="1">
    <location>
        <begin position="40"/>
        <end position="62"/>
    </location>
</feature>
<keyword evidence="1" id="KW-0472">Membrane</keyword>
<accession>G0V0M1</accession>
<feature type="transmembrane region" description="Helical" evidence="1">
    <location>
        <begin position="103"/>
        <end position="126"/>
    </location>
</feature>
<keyword evidence="1" id="KW-1133">Transmembrane helix</keyword>
<organism evidence="2">
    <name type="scientific">Trypanosoma congolense (strain IL3000)</name>
    <dbReference type="NCBI Taxonomy" id="1068625"/>
    <lineage>
        <taxon>Eukaryota</taxon>
        <taxon>Discoba</taxon>
        <taxon>Euglenozoa</taxon>
        <taxon>Kinetoplastea</taxon>
        <taxon>Metakinetoplastina</taxon>
        <taxon>Trypanosomatida</taxon>
        <taxon>Trypanosomatidae</taxon>
        <taxon>Trypanosoma</taxon>
        <taxon>Nannomonas</taxon>
    </lineage>
</organism>
<proteinExistence type="predicted"/>
<feature type="transmembrane region" description="Helical" evidence="1">
    <location>
        <begin position="7"/>
        <end position="28"/>
    </location>
</feature>
<evidence type="ECO:0000256" key="1">
    <source>
        <dbReference type="SAM" id="Phobius"/>
    </source>
</evidence>
<reference evidence="2" key="1">
    <citation type="journal article" date="2012" name="Proc. Natl. Acad. Sci. U.S.A.">
        <title>Antigenic diversity is generated by distinct evolutionary mechanisms in African trypanosome species.</title>
        <authorList>
            <person name="Jackson A.P."/>
            <person name="Berry A."/>
            <person name="Aslett M."/>
            <person name="Allison H.C."/>
            <person name="Burton P."/>
            <person name="Vavrova-Anderson J."/>
            <person name="Brown R."/>
            <person name="Browne H."/>
            <person name="Corton N."/>
            <person name="Hauser H."/>
            <person name="Gamble J."/>
            <person name="Gilderthorp R."/>
            <person name="Marcello L."/>
            <person name="McQuillan J."/>
            <person name="Otto T.D."/>
            <person name="Quail M.A."/>
            <person name="Sanders M.J."/>
            <person name="van Tonder A."/>
            <person name="Ginger M.L."/>
            <person name="Field M.C."/>
            <person name="Barry J.D."/>
            <person name="Hertz-Fowler C."/>
            <person name="Berriman M."/>
        </authorList>
    </citation>
    <scope>NUCLEOTIDE SEQUENCE</scope>
    <source>
        <strain evidence="2">IL3000</strain>
    </source>
</reference>